<dbReference type="AlphaFoldDB" id="A0A645DPL2"/>
<evidence type="ECO:0000313" key="1">
    <source>
        <dbReference type="EMBL" id="MPM91430.1"/>
    </source>
</evidence>
<protein>
    <submittedName>
        <fullName evidence="1">Uncharacterized protein</fullName>
    </submittedName>
</protein>
<gene>
    <name evidence="1" type="ORF">SDC9_138559</name>
</gene>
<name>A0A645DPL2_9ZZZZ</name>
<organism evidence="1">
    <name type="scientific">bioreactor metagenome</name>
    <dbReference type="NCBI Taxonomy" id="1076179"/>
    <lineage>
        <taxon>unclassified sequences</taxon>
        <taxon>metagenomes</taxon>
        <taxon>ecological metagenomes</taxon>
    </lineage>
</organism>
<proteinExistence type="predicted"/>
<sequence>MTQVGASEIFAGIAIATFFDWPKVGFIGPAFDADGAFAGKGSPVAGHTGRQNAVEHIHPASDQFDQLCRGAKPHRVAGLVCGQEWLGDLHCLKHLRLGFAHAHTADGIAVEIESDQGLGAFLAHGRVDATLHNAEHLLPFGPRLLPAFTRPADGTLNSGTQFAWCAGMCRAIVKNHGDIGTELTLDAHGFFRP</sequence>
<reference evidence="1" key="1">
    <citation type="submission" date="2019-08" db="EMBL/GenBank/DDBJ databases">
        <authorList>
            <person name="Kucharzyk K."/>
            <person name="Murdoch R.W."/>
            <person name="Higgins S."/>
            <person name="Loffler F."/>
        </authorList>
    </citation>
    <scope>NUCLEOTIDE SEQUENCE</scope>
</reference>
<dbReference type="EMBL" id="VSSQ01038485">
    <property type="protein sequence ID" value="MPM91430.1"/>
    <property type="molecule type" value="Genomic_DNA"/>
</dbReference>
<comment type="caution">
    <text evidence="1">The sequence shown here is derived from an EMBL/GenBank/DDBJ whole genome shotgun (WGS) entry which is preliminary data.</text>
</comment>
<accession>A0A645DPL2</accession>